<evidence type="ECO:0000256" key="3">
    <source>
        <dbReference type="ARBA" id="ARBA00012729"/>
    </source>
</evidence>
<evidence type="ECO:0000256" key="13">
    <source>
        <dbReference type="SAM" id="MobiDB-lite"/>
    </source>
</evidence>
<dbReference type="GO" id="GO:0008843">
    <property type="term" value="F:endochitinase activity"/>
    <property type="evidence" value="ECO:0007669"/>
    <property type="project" value="UniProtKB-EC"/>
</dbReference>
<dbReference type="PROSITE" id="PS01095">
    <property type="entry name" value="GH18_1"/>
    <property type="match status" value="1"/>
</dbReference>
<dbReference type="Pfam" id="PF01607">
    <property type="entry name" value="CBM_14"/>
    <property type="match status" value="2"/>
</dbReference>
<keyword evidence="6 12" id="KW-0378">Hydrolase</keyword>
<dbReference type="FunFam" id="3.20.20.80:FF:000097">
    <property type="entry name" value="Probable chitinase 2"/>
    <property type="match status" value="1"/>
</dbReference>
<reference evidence="16" key="1">
    <citation type="submission" date="2013-04" db="EMBL/GenBank/DDBJ databases">
        <authorList>
            <person name="Qu J."/>
            <person name="Murali S.C."/>
            <person name="Bandaranaike D."/>
            <person name="Bellair M."/>
            <person name="Blankenburg K."/>
            <person name="Chao H."/>
            <person name="Dinh H."/>
            <person name="Doddapaneni H."/>
            <person name="Downs B."/>
            <person name="Dugan-Rocha S."/>
            <person name="Elkadiri S."/>
            <person name="Gnanaolivu R.D."/>
            <person name="Hernandez B."/>
            <person name="Javaid M."/>
            <person name="Jayaseelan J.C."/>
            <person name="Lee S."/>
            <person name="Li M."/>
            <person name="Ming W."/>
            <person name="Munidasa M."/>
            <person name="Muniz J."/>
            <person name="Nguyen L."/>
            <person name="Ongeri F."/>
            <person name="Osuji N."/>
            <person name="Pu L.-L."/>
            <person name="Puazo M."/>
            <person name="Qu C."/>
            <person name="Quiroz J."/>
            <person name="Raj R."/>
            <person name="Weissenberger G."/>
            <person name="Xin Y."/>
            <person name="Zou X."/>
            <person name="Han Y."/>
            <person name="Richards S."/>
            <person name="Worley K."/>
            <person name="Muzny D."/>
            <person name="Gibbs R."/>
        </authorList>
    </citation>
    <scope>NUCLEOTIDE SEQUENCE</scope>
    <source>
        <strain evidence="16">Sampled in the wild</strain>
    </source>
</reference>
<dbReference type="SUPFAM" id="SSF57625">
    <property type="entry name" value="Invertebrate chitin-binding proteins"/>
    <property type="match status" value="2"/>
</dbReference>
<feature type="domain" description="GH18" evidence="15">
    <location>
        <begin position="143"/>
        <end position="531"/>
    </location>
</feature>
<feature type="compositionally biased region" description="Pro residues" evidence="13">
    <location>
        <begin position="35"/>
        <end position="45"/>
    </location>
</feature>
<dbReference type="SMART" id="SM00494">
    <property type="entry name" value="ChtBD2"/>
    <property type="match status" value="2"/>
</dbReference>
<evidence type="ECO:0000256" key="9">
    <source>
        <dbReference type="ARBA" id="ARBA00023277"/>
    </source>
</evidence>
<comment type="similarity">
    <text evidence="2">Belongs to the glycosyl hydrolase 18 family. Chitinase class II subfamily.</text>
</comment>
<keyword evidence="9" id="KW-0119">Carbohydrate metabolism</keyword>
<dbReference type="PROSITE" id="PS50940">
    <property type="entry name" value="CHIT_BIND_II"/>
    <property type="match status" value="2"/>
</dbReference>
<gene>
    <name evidence="16" type="ORF">J437_LFUL000955</name>
</gene>
<evidence type="ECO:0000313" key="17">
    <source>
        <dbReference type="Proteomes" id="UP000792457"/>
    </source>
</evidence>
<keyword evidence="11" id="KW-0624">Polysaccharide degradation</keyword>
<dbReference type="InterPro" id="IPR002557">
    <property type="entry name" value="Chitin-bd_dom"/>
</dbReference>
<dbReference type="GO" id="GO:0006032">
    <property type="term" value="P:chitin catabolic process"/>
    <property type="evidence" value="ECO:0007669"/>
    <property type="project" value="UniProtKB-KW"/>
</dbReference>
<evidence type="ECO:0000256" key="6">
    <source>
        <dbReference type="ARBA" id="ARBA00022801"/>
    </source>
</evidence>
<evidence type="ECO:0000256" key="11">
    <source>
        <dbReference type="ARBA" id="ARBA00023326"/>
    </source>
</evidence>
<evidence type="ECO:0000256" key="8">
    <source>
        <dbReference type="ARBA" id="ARBA00023157"/>
    </source>
</evidence>
<dbReference type="Gene3D" id="2.170.140.10">
    <property type="entry name" value="Chitin binding domain"/>
    <property type="match status" value="1"/>
</dbReference>
<dbReference type="Gene3D" id="3.20.20.80">
    <property type="entry name" value="Glycosidases"/>
    <property type="match status" value="2"/>
</dbReference>
<organism evidence="16 17">
    <name type="scientific">Ladona fulva</name>
    <name type="common">Scarce chaser dragonfly</name>
    <name type="synonym">Libellula fulva</name>
    <dbReference type="NCBI Taxonomy" id="123851"/>
    <lineage>
        <taxon>Eukaryota</taxon>
        <taxon>Metazoa</taxon>
        <taxon>Ecdysozoa</taxon>
        <taxon>Arthropoda</taxon>
        <taxon>Hexapoda</taxon>
        <taxon>Insecta</taxon>
        <taxon>Pterygota</taxon>
        <taxon>Palaeoptera</taxon>
        <taxon>Odonata</taxon>
        <taxon>Epiprocta</taxon>
        <taxon>Anisoptera</taxon>
        <taxon>Libelluloidea</taxon>
        <taxon>Libellulidae</taxon>
        <taxon>Ladona</taxon>
    </lineage>
</organism>
<dbReference type="SMART" id="SM00636">
    <property type="entry name" value="Glyco_18"/>
    <property type="match status" value="1"/>
</dbReference>
<keyword evidence="5" id="KW-0732">Signal</keyword>
<evidence type="ECO:0000313" key="16">
    <source>
        <dbReference type="EMBL" id="KAG8229433.1"/>
    </source>
</evidence>
<evidence type="ECO:0000256" key="12">
    <source>
        <dbReference type="RuleBase" id="RU000489"/>
    </source>
</evidence>
<protein>
    <recommendedName>
        <fullName evidence="3">chitinase</fullName>
        <ecNumber evidence="3">3.2.1.14</ecNumber>
    </recommendedName>
</protein>
<keyword evidence="8" id="KW-1015">Disulfide bond</keyword>
<dbReference type="SUPFAM" id="SSF54556">
    <property type="entry name" value="Chitinase insertion domain"/>
    <property type="match status" value="1"/>
</dbReference>
<sequence>MVWSIETDDFHGGCFGQKFPLLHSIWDGLNGGDVPTPPDTPPTDGPPTGTYPTKTTPTKRPTTARPTPPPTEICKKAGLNPDPNSCQYFYLCTPDKFGKWEIVQYKCGEGTAFDPVNGVCTWPSEVPGCIGFAAAASVADDKKVVVCYYGSWAVYRPGAGSFDVEDIDPFLCTHIIYGFAGLSDFKGIMVSLDPWNDLEEDYGLGAFHRFTQLKDTNPDLKALLAIGGWNEGSKKYSKMVSTAEGRKTFLVNAVDFLKKYGFDGLDFDWEYPGLREGGPNDKENFAIFLSEMREVFDQHGLMMTAAVSAGKGTIDTSYDIPALSKYLDHIHVMCYDYHGDWDPFTGENAPLYWGPGDYDDYAYFNVNFTMHYWLKNGASKDKLVLGMPLYGRSFTLQDPKQNGLYAPATQPGNAGQYTEEPGYLGYNELCDMMKINPDKWKITRDPYYMAPYASKGNQWVSYDDMESIKLKYPTKTTKPHTTTTARPTPSPTEICKKAGLNPDPNDCSYFYLCTADQFGKWNVVQYRCGEGTAFNPVTGTCTWPSEVPGCEKSSRKRNKVKRQRIHKRH</sequence>
<comment type="catalytic activity">
    <reaction evidence="1">
        <text>Random endo-hydrolysis of N-acetyl-beta-D-glucosaminide (1-&gt;4)-beta-linkages in chitin and chitodextrins.</text>
        <dbReference type="EC" id="3.2.1.14"/>
    </reaction>
</comment>
<dbReference type="InterPro" id="IPR001223">
    <property type="entry name" value="Glyco_hydro18_cat"/>
</dbReference>
<evidence type="ECO:0000256" key="10">
    <source>
        <dbReference type="ARBA" id="ARBA00023295"/>
    </source>
</evidence>
<accession>A0A8K0K7S4</accession>
<keyword evidence="17" id="KW-1185">Reference proteome</keyword>
<proteinExistence type="inferred from homology"/>
<dbReference type="FunFam" id="3.10.50.10:FF:000004">
    <property type="entry name" value="Chitinase 5"/>
    <property type="match status" value="1"/>
</dbReference>
<dbReference type="EMBL" id="KZ308428">
    <property type="protein sequence ID" value="KAG8229433.1"/>
    <property type="molecule type" value="Genomic_DNA"/>
</dbReference>
<dbReference type="InterPro" id="IPR029070">
    <property type="entry name" value="Chitinase_insertion_sf"/>
</dbReference>
<dbReference type="GO" id="GO:0008061">
    <property type="term" value="F:chitin binding"/>
    <property type="evidence" value="ECO:0007669"/>
    <property type="project" value="UniProtKB-KW"/>
</dbReference>
<evidence type="ECO:0000259" key="15">
    <source>
        <dbReference type="PROSITE" id="PS51910"/>
    </source>
</evidence>
<dbReference type="InterPro" id="IPR011583">
    <property type="entry name" value="Chitinase_II/V-like_cat"/>
</dbReference>
<feature type="domain" description="GH18" evidence="15">
    <location>
        <begin position="1"/>
        <end position="32"/>
    </location>
</feature>
<evidence type="ECO:0000256" key="1">
    <source>
        <dbReference type="ARBA" id="ARBA00000822"/>
    </source>
</evidence>
<dbReference type="GO" id="GO:0000272">
    <property type="term" value="P:polysaccharide catabolic process"/>
    <property type="evidence" value="ECO:0007669"/>
    <property type="project" value="UniProtKB-KW"/>
</dbReference>
<dbReference type="InterPro" id="IPR001579">
    <property type="entry name" value="Glyco_hydro_18_chit_AS"/>
</dbReference>
<dbReference type="GO" id="GO:0005576">
    <property type="term" value="C:extracellular region"/>
    <property type="evidence" value="ECO:0007669"/>
    <property type="project" value="InterPro"/>
</dbReference>
<dbReference type="PANTHER" id="PTHR11177">
    <property type="entry name" value="CHITINASE"/>
    <property type="match status" value="1"/>
</dbReference>
<evidence type="ECO:0000256" key="7">
    <source>
        <dbReference type="ARBA" id="ARBA00023024"/>
    </source>
</evidence>
<evidence type="ECO:0000256" key="2">
    <source>
        <dbReference type="ARBA" id="ARBA00009121"/>
    </source>
</evidence>
<reference evidence="16" key="2">
    <citation type="submission" date="2017-10" db="EMBL/GenBank/DDBJ databases">
        <title>Ladona fulva Genome sequencing and assembly.</title>
        <authorList>
            <person name="Murali S."/>
            <person name="Richards S."/>
            <person name="Bandaranaike D."/>
            <person name="Bellair M."/>
            <person name="Blankenburg K."/>
            <person name="Chao H."/>
            <person name="Dinh H."/>
            <person name="Doddapaneni H."/>
            <person name="Dugan-Rocha S."/>
            <person name="Elkadiri S."/>
            <person name="Gnanaolivu R."/>
            <person name="Hernandez B."/>
            <person name="Skinner E."/>
            <person name="Javaid M."/>
            <person name="Lee S."/>
            <person name="Li M."/>
            <person name="Ming W."/>
            <person name="Munidasa M."/>
            <person name="Muniz J."/>
            <person name="Nguyen L."/>
            <person name="Hughes D."/>
            <person name="Osuji N."/>
            <person name="Pu L.-L."/>
            <person name="Puazo M."/>
            <person name="Qu C."/>
            <person name="Quiroz J."/>
            <person name="Raj R."/>
            <person name="Weissenberger G."/>
            <person name="Xin Y."/>
            <person name="Zou X."/>
            <person name="Han Y."/>
            <person name="Worley K."/>
            <person name="Muzny D."/>
            <person name="Gibbs R."/>
        </authorList>
    </citation>
    <scope>NUCLEOTIDE SEQUENCE</scope>
    <source>
        <strain evidence="16">Sampled in the wild</strain>
    </source>
</reference>
<comment type="caution">
    <text evidence="16">The sequence shown here is derived from an EMBL/GenBank/DDBJ whole genome shotgun (WGS) entry which is preliminary data.</text>
</comment>
<feature type="compositionally biased region" description="Low complexity" evidence="13">
    <location>
        <begin position="46"/>
        <end position="65"/>
    </location>
</feature>
<feature type="domain" description="Chitin-binding type-2" evidence="14">
    <location>
        <begin position="71"/>
        <end position="131"/>
    </location>
</feature>
<dbReference type="AlphaFoldDB" id="A0A8K0K7S4"/>
<dbReference type="SUPFAM" id="SSF51445">
    <property type="entry name" value="(Trans)glycosidases"/>
    <property type="match status" value="1"/>
</dbReference>
<keyword evidence="7" id="KW-0146">Chitin degradation</keyword>
<feature type="domain" description="Chitin-binding type-2" evidence="14">
    <location>
        <begin position="492"/>
        <end position="552"/>
    </location>
</feature>
<dbReference type="EC" id="3.2.1.14" evidence="3"/>
<evidence type="ECO:0000256" key="4">
    <source>
        <dbReference type="ARBA" id="ARBA00022669"/>
    </source>
</evidence>
<dbReference type="Proteomes" id="UP000792457">
    <property type="component" value="Unassembled WGS sequence"/>
</dbReference>
<feature type="region of interest" description="Disordered" evidence="13">
    <location>
        <begin position="30"/>
        <end position="70"/>
    </location>
</feature>
<dbReference type="OrthoDB" id="73875at2759"/>
<keyword evidence="4" id="KW-0147">Chitin-binding</keyword>
<dbReference type="InterPro" id="IPR036508">
    <property type="entry name" value="Chitin-bd_dom_sf"/>
</dbReference>
<dbReference type="Pfam" id="PF00704">
    <property type="entry name" value="Glyco_hydro_18"/>
    <property type="match status" value="1"/>
</dbReference>
<dbReference type="PROSITE" id="PS51910">
    <property type="entry name" value="GH18_2"/>
    <property type="match status" value="2"/>
</dbReference>
<evidence type="ECO:0000259" key="14">
    <source>
        <dbReference type="PROSITE" id="PS50940"/>
    </source>
</evidence>
<dbReference type="InterPro" id="IPR050314">
    <property type="entry name" value="Glycosyl_Hydrlase_18"/>
</dbReference>
<dbReference type="PANTHER" id="PTHR11177:SF360">
    <property type="entry name" value="CHITINASE 4-RELATED"/>
    <property type="match status" value="1"/>
</dbReference>
<dbReference type="InterPro" id="IPR017853">
    <property type="entry name" value="GH"/>
</dbReference>
<dbReference type="Gene3D" id="3.10.50.10">
    <property type="match status" value="1"/>
</dbReference>
<dbReference type="CDD" id="cd02872">
    <property type="entry name" value="GH18_chitolectin_chitotriosidase"/>
    <property type="match status" value="1"/>
</dbReference>
<keyword evidence="10 12" id="KW-0326">Glycosidase</keyword>
<evidence type="ECO:0000256" key="5">
    <source>
        <dbReference type="ARBA" id="ARBA00022729"/>
    </source>
</evidence>
<name>A0A8K0K7S4_LADFU</name>